<dbReference type="PANTHER" id="PTHR22916">
    <property type="entry name" value="GLYCOSYLTRANSFERASE"/>
    <property type="match status" value="1"/>
</dbReference>
<dbReference type="EMBL" id="KF117722">
    <property type="protein sequence ID" value="AIA84980.1"/>
    <property type="molecule type" value="Genomic_DNA"/>
</dbReference>
<dbReference type="GO" id="GO:0016758">
    <property type="term" value="F:hexosyltransferase activity"/>
    <property type="evidence" value="ECO:0007669"/>
    <property type="project" value="UniProtKB-ARBA"/>
</dbReference>
<evidence type="ECO:0000313" key="2">
    <source>
        <dbReference type="EMBL" id="AIA84980.1"/>
    </source>
</evidence>
<evidence type="ECO:0000259" key="1">
    <source>
        <dbReference type="Pfam" id="PF00535"/>
    </source>
</evidence>
<protein>
    <submittedName>
        <fullName evidence="2">Glycos_transf_2</fullName>
    </submittedName>
</protein>
<proteinExistence type="predicted"/>
<feature type="domain" description="Glycosyltransferase 2-like" evidence="1">
    <location>
        <begin position="3"/>
        <end position="95"/>
    </location>
</feature>
<dbReference type="Pfam" id="PF00535">
    <property type="entry name" value="Glycos_transf_2"/>
    <property type="match status" value="1"/>
</dbReference>
<name>A0A060BW11_9FUSO</name>
<dbReference type="PANTHER" id="PTHR22916:SF3">
    <property type="entry name" value="UDP-GLCNAC:BETAGAL BETA-1,3-N-ACETYLGLUCOSAMINYLTRANSFERASE-LIKE PROTEIN 1"/>
    <property type="match status" value="1"/>
</dbReference>
<dbReference type="Gene3D" id="3.90.550.10">
    <property type="entry name" value="Spore Coat Polysaccharide Biosynthesis Protein SpsA, Chain A"/>
    <property type="match status" value="1"/>
</dbReference>
<dbReference type="AlphaFoldDB" id="A0A060BW11"/>
<dbReference type="SUPFAM" id="SSF53448">
    <property type="entry name" value="Nucleotide-diphospho-sugar transferases"/>
    <property type="match status" value="1"/>
</dbReference>
<accession>A0A060BW11</accession>
<reference evidence="2" key="1">
    <citation type="journal article" date="2013" name="Environ. Microbiol.">
        <title>Seasonally variable intestinal metagenomes of the red palm weevil (Rhynchophorus ferrugineus).</title>
        <authorList>
            <person name="Jia S."/>
            <person name="Zhang X."/>
            <person name="Zhang G."/>
            <person name="Yin A."/>
            <person name="Zhang S."/>
            <person name="Li F."/>
            <person name="Wang L."/>
            <person name="Zhao D."/>
            <person name="Yun Q."/>
            <person name="Tala"/>
            <person name="Wang J."/>
            <person name="Sun G."/>
            <person name="Baabdullah M."/>
            <person name="Yu X."/>
            <person name="Hu S."/>
            <person name="Al-Mssallem I.S."/>
            <person name="Yu J."/>
        </authorList>
    </citation>
    <scope>NUCLEOTIDE SEQUENCE</scope>
</reference>
<sequence>MISVCMATYNGSSFIKAQLESILFQLNTNDEVVISDDGSSDDTLSIIEAFNDPRIRLIEGPKIHSVAHNFEYAIRHSRGDIIFLSDQDDVWLNNKKQSCWLI</sequence>
<dbReference type="InterPro" id="IPR029044">
    <property type="entry name" value="Nucleotide-diphossugar_trans"/>
</dbReference>
<dbReference type="InterPro" id="IPR001173">
    <property type="entry name" value="Glyco_trans_2-like"/>
</dbReference>
<organism evidence="2">
    <name type="scientific">uncultured Leptotrichia sp</name>
    <dbReference type="NCBI Taxonomy" id="159271"/>
    <lineage>
        <taxon>Bacteria</taxon>
        <taxon>Fusobacteriati</taxon>
        <taxon>Fusobacteriota</taxon>
        <taxon>Fusobacteriia</taxon>
        <taxon>Fusobacteriales</taxon>
        <taxon>Leptotrichiaceae</taxon>
        <taxon>Leptotrichia</taxon>
        <taxon>environmental samples</taxon>
    </lineage>
</organism>